<accession>F7XBW8</accession>
<sequence>MAHDGSLRHASYKSLREVQDNAAVFDMSERATL</sequence>
<keyword evidence="1" id="KW-0614">Plasmid</keyword>
<reference evidence="1 2" key="1">
    <citation type="journal article" date="2011" name="J. Biotechnol.">
        <title>The complete genome sequence of the dominant Sinorhizobium meliloti field isolate SM11 extends the S. meliloti pan-genome.</title>
        <authorList>
            <person name="Schneiker-Bekel S."/>
            <person name="Wibberg D."/>
            <person name="Bekel T."/>
            <person name="Blom J."/>
            <person name="Linke B."/>
            <person name="Neuweger H."/>
            <person name="Stiens M."/>
            <person name="Vorholter F.J."/>
            <person name="Weidner S."/>
            <person name="Goesmann A."/>
            <person name="Puhler A."/>
            <person name="Schluter A."/>
        </authorList>
    </citation>
    <scope>NUCLEOTIDE SEQUENCE [LARGE SCALE GENOMIC DNA]</scope>
    <source>
        <strain evidence="1 2">SM11</strain>
        <plasmid evidence="2">pSmeSM11c</plasmid>
    </source>
</reference>
<evidence type="ECO:0000313" key="1">
    <source>
        <dbReference type="EMBL" id="AEH82555.1"/>
    </source>
</evidence>
<name>F7XBW8_SINMM</name>
<organism evidence="1 2">
    <name type="scientific">Sinorhizobium meliloti (strain SM11)</name>
    <dbReference type="NCBI Taxonomy" id="707241"/>
    <lineage>
        <taxon>Bacteria</taxon>
        <taxon>Pseudomonadati</taxon>
        <taxon>Pseudomonadota</taxon>
        <taxon>Alphaproteobacteria</taxon>
        <taxon>Hyphomicrobiales</taxon>
        <taxon>Rhizobiaceae</taxon>
        <taxon>Sinorhizobium/Ensifer group</taxon>
        <taxon>Sinorhizobium</taxon>
    </lineage>
</organism>
<protein>
    <submittedName>
        <fullName evidence="1">Uncharacterized protein</fullName>
    </submittedName>
</protein>
<gene>
    <name evidence="1" type="ordered locus">SM11_pC1482</name>
</gene>
<geneLocation type="plasmid" evidence="1 2">
    <name>pSmeSM11c</name>
</geneLocation>
<dbReference type="Proteomes" id="UP000009045">
    <property type="component" value="Plasmid pSmeSM11c"/>
</dbReference>
<proteinExistence type="predicted"/>
<dbReference type="HOGENOM" id="CLU_3383822_0_0_5"/>
<dbReference type="EMBL" id="CP001831">
    <property type="protein sequence ID" value="AEH82555.1"/>
    <property type="molecule type" value="Genomic_DNA"/>
</dbReference>
<dbReference type="AlphaFoldDB" id="F7XBW8"/>
<dbReference type="KEGG" id="smx:SM11_pC1482"/>
<evidence type="ECO:0000313" key="2">
    <source>
        <dbReference type="Proteomes" id="UP000009045"/>
    </source>
</evidence>